<organism evidence="1 2">
    <name type="scientific">Anoxybacillus andreesenii</name>
    <dbReference type="NCBI Taxonomy" id="1325932"/>
    <lineage>
        <taxon>Bacteria</taxon>
        <taxon>Bacillati</taxon>
        <taxon>Bacillota</taxon>
        <taxon>Bacilli</taxon>
        <taxon>Bacillales</taxon>
        <taxon>Anoxybacillaceae</taxon>
        <taxon>Anoxybacillus</taxon>
    </lineage>
</organism>
<evidence type="ECO:0000313" key="1">
    <source>
        <dbReference type="EMBL" id="MDQ0157956.1"/>
    </source>
</evidence>
<sequence length="107" mass="12659">DSWQVFFFYKNKSARLCTFTLHNSVLLFCTIHCCGKIEQTDTKLFVKHIQKGRKEATNKVEILQKSVHYFDVTMSNDDIQVMFKNLAVYLEHVFDKILEEEYTASIR</sequence>
<dbReference type="Proteomes" id="UP001231362">
    <property type="component" value="Unassembled WGS sequence"/>
</dbReference>
<accession>A0ABT9VAH9</accession>
<proteinExistence type="predicted"/>
<feature type="non-terminal residue" evidence="1">
    <location>
        <position position="1"/>
    </location>
</feature>
<protein>
    <submittedName>
        <fullName evidence="1">Uncharacterized protein</fullName>
    </submittedName>
</protein>
<evidence type="ECO:0000313" key="2">
    <source>
        <dbReference type="Proteomes" id="UP001231362"/>
    </source>
</evidence>
<keyword evidence="2" id="KW-1185">Reference proteome</keyword>
<dbReference type="EMBL" id="JAUSTU010000049">
    <property type="protein sequence ID" value="MDQ0157956.1"/>
    <property type="molecule type" value="Genomic_DNA"/>
</dbReference>
<reference evidence="1 2" key="1">
    <citation type="submission" date="2023-07" db="EMBL/GenBank/DDBJ databases">
        <title>Genomic Encyclopedia of Type Strains, Phase IV (KMG-IV): sequencing the most valuable type-strain genomes for metagenomic binning, comparative biology and taxonomic classification.</title>
        <authorList>
            <person name="Goeker M."/>
        </authorList>
    </citation>
    <scope>NUCLEOTIDE SEQUENCE [LARGE SCALE GENOMIC DNA]</scope>
    <source>
        <strain evidence="1 2">DSM 23948</strain>
    </source>
</reference>
<name>A0ABT9VAH9_9BACL</name>
<gene>
    <name evidence="1" type="ORF">J2S07_004329</name>
</gene>
<comment type="caution">
    <text evidence="1">The sequence shown here is derived from an EMBL/GenBank/DDBJ whole genome shotgun (WGS) entry which is preliminary data.</text>
</comment>